<dbReference type="Pfam" id="PF10368">
    <property type="entry name" value="YkyA"/>
    <property type="match status" value="1"/>
</dbReference>
<gene>
    <name evidence="2" type="ORF">SM124_02550</name>
</gene>
<dbReference type="EMBL" id="JAXOFX010000001">
    <property type="protein sequence ID" value="MDZ5470622.1"/>
    <property type="molecule type" value="Genomic_DNA"/>
</dbReference>
<dbReference type="Proteomes" id="UP001290455">
    <property type="component" value="Unassembled WGS sequence"/>
</dbReference>
<dbReference type="PROSITE" id="PS51257">
    <property type="entry name" value="PROKAR_LIPOPROTEIN"/>
    <property type="match status" value="1"/>
</dbReference>
<keyword evidence="1" id="KW-0175">Coiled coil</keyword>
<proteinExistence type="predicted"/>
<dbReference type="InterPro" id="IPR036785">
    <property type="entry name" value="YkyA-like_sf"/>
</dbReference>
<protein>
    <submittedName>
        <fullName evidence="2">YkyA family protein</fullName>
    </submittedName>
</protein>
<evidence type="ECO:0000256" key="1">
    <source>
        <dbReference type="SAM" id="Coils"/>
    </source>
</evidence>
<accession>A0ABU5IU08</accession>
<dbReference type="SUPFAM" id="SSF140423">
    <property type="entry name" value="MW0975(SA0943)-like"/>
    <property type="match status" value="1"/>
</dbReference>
<name>A0ABU5IU08_9BACI</name>
<reference evidence="2 3" key="1">
    <citation type="submission" date="2023-11" db="EMBL/GenBank/DDBJ databases">
        <title>Bacillus jintuensis, isolated from a mudflat on the Beibu Gulf coast.</title>
        <authorList>
            <person name="Li M."/>
        </authorList>
    </citation>
    <scope>NUCLEOTIDE SEQUENCE [LARGE SCALE GENOMIC DNA]</scope>
    <source>
        <strain evidence="2 3">31A1R</strain>
    </source>
</reference>
<evidence type="ECO:0000313" key="3">
    <source>
        <dbReference type="Proteomes" id="UP001290455"/>
    </source>
</evidence>
<comment type="caution">
    <text evidence="2">The sequence shown here is derived from an EMBL/GenBank/DDBJ whole genome shotgun (WGS) entry which is preliminary data.</text>
</comment>
<dbReference type="RefSeq" id="WP_322444918.1">
    <property type="nucleotide sequence ID" value="NZ_JAXOFX010000001.1"/>
</dbReference>
<keyword evidence="3" id="KW-1185">Reference proteome</keyword>
<sequence>MSIFRNARLFLIVIAGSIFLTGCLNTKSPTEKIYEVLESVVQTEQGFEDQQDPLVNLEQQEKKLYDKIIALGMKEFDQIIKLSDEALTMVDQRKEHMEKEKESINKSSEEFKKIVTTIEDIEDPKVKEKARNMYATMMERYDIHNELYSNYMQGLEYDKELYELFKNKEVSLEQLEEQIKKINESYENVLNANERFNEQTQKYNELKLEFYKQAGLEVKSK</sequence>
<dbReference type="InterPro" id="IPR019454">
    <property type="entry name" value="Lipoprot_YkyA-like"/>
</dbReference>
<evidence type="ECO:0000313" key="2">
    <source>
        <dbReference type="EMBL" id="MDZ5470622.1"/>
    </source>
</evidence>
<dbReference type="Gene3D" id="1.20.120.570">
    <property type="entry name" value="YkyA-like"/>
    <property type="match status" value="1"/>
</dbReference>
<organism evidence="2 3">
    <name type="scientific">Robertmurraya mangrovi</name>
    <dbReference type="NCBI Taxonomy" id="3098077"/>
    <lineage>
        <taxon>Bacteria</taxon>
        <taxon>Bacillati</taxon>
        <taxon>Bacillota</taxon>
        <taxon>Bacilli</taxon>
        <taxon>Bacillales</taxon>
        <taxon>Bacillaceae</taxon>
        <taxon>Robertmurraya</taxon>
    </lineage>
</organism>
<feature type="coiled-coil region" evidence="1">
    <location>
        <begin position="165"/>
        <end position="209"/>
    </location>
</feature>